<sequence length="394" mass="44886">MGLGLGVMSYKRRWEVLHSTNQGAWTLAEDRKLARSVETLAQHKPVPRYGWWVQVAKLLNTKRTPRDCYWRWNHALRSLPGAPDLPFHTKGVNINSWSEEEHCRFDAALSALTNTSDSAAAVDRAREKEPWLVPTVEPQFTQPAGFWLLVAEMVGTRTAQQCRGHWLIVNRRSQFGSKPSEMIASISETKRLARVVEKYGKKWKYIQDEYFPQIPYNYLCSIYDQWKLTADRYQIDLHTIDPEKMLIDYKPGACTALRRTGDDGLYDPNGTLRIVKVYNSRSPLVPFRLALMRSFDHCRYLEGLKTAETTSNPLSFVLKGMEGTDDAQLLRCSTDTLNRLIRSLTAYGEDWVAIGKDMGMRASLCQQLYQGAVKILPSIRAAALIGDANVNHEA</sequence>
<accession>A0ACC1LP18</accession>
<evidence type="ECO:0000313" key="2">
    <source>
        <dbReference type="Proteomes" id="UP001140096"/>
    </source>
</evidence>
<organism evidence="1 2">
    <name type="scientific">Coemansia furcata</name>
    <dbReference type="NCBI Taxonomy" id="417177"/>
    <lineage>
        <taxon>Eukaryota</taxon>
        <taxon>Fungi</taxon>
        <taxon>Fungi incertae sedis</taxon>
        <taxon>Zoopagomycota</taxon>
        <taxon>Kickxellomycotina</taxon>
        <taxon>Kickxellomycetes</taxon>
        <taxon>Kickxellales</taxon>
        <taxon>Kickxellaceae</taxon>
        <taxon>Coemansia</taxon>
    </lineage>
</organism>
<keyword evidence="2" id="KW-1185">Reference proteome</keyword>
<dbReference type="Proteomes" id="UP001140096">
    <property type="component" value="Unassembled WGS sequence"/>
</dbReference>
<name>A0ACC1LP18_9FUNG</name>
<dbReference type="EMBL" id="JANBUP010000166">
    <property type="protein sequence ID" value="KAJ2812725.1"/>
    <property type="molecule type" value="Genomic_DNA"/>
</dbReference>
<comment type="caution">
    <text evidence="1">The sequence shown here is derived from an EMBL/GenBank/DDBJ whole genome shotgun (WGS) entry which is preliminary data.</text>
</comment>
<reference evidence="1" key="1">
    <citation type="submission" date="2022-07" db="EMBL/GenBank/DDBJ databases">
        <title>Phylogenomic reconstructions and comparative analyses of Kickxellomycotina fungi.</title>
        <authorList>
            <person name="Reynolds N.K."/>
            <person name="Stajich J.E."/>
            <person name="Barry K."/>
            <person name="Grigoriev I.V."/>
            <person name="Crous P."/>
            <person name="Smith M.E."/>
        </authorList>
    </citation>
    <scope>NUCLEOTIDE SEQUENCE</scope>
    <source>
        <strain evidence="1">CBS 102833</strain>
    </source>
</reference>
<proteinExistence type="predicted"/>
<evidence type="ECO:0000313" key="1">
    <source>
        <dbReference type="EMBL" id="KAJ2812725.1"/>
    </source>
</evidence>
<protein>
    <submittedName>
        <fullName evidence="1">Uncharacterized protein</fullName>
    </submittedName>
</protein>
<gene>
    <name evidence="1" type="ORF">H4S07_001197</name>
</gene>